<accession>A0A316HBM5</accession>
<evidence type="ECO:0000313" key="2">
    <source>
        <dbReference type="Proteomes" id="UP000246005"/>
    </source>
</evidence>
<sequence>MELVFLPTYSSWLNWIEAEFAALRYFTLNGTDHCGCTEQNAATAGDVRWRNSRARPK</sequence>
<comment type="caution">
    <text evidence="1">The sequence shown here is derived from an EMBL/GenBank/DDBJ whole genome shotgun (WGS) entry which is preliminary data.</text>
</comment>
<dbReference type="EMBL" id="QGHB01000026">
    <property type="protein sequence ID" value="PWK78609.1"/>
    <property type="molecule type" value="Genomic_DNA"/>
</dbReference>
<dbReference type="Proteomes" id="UP000246005">
    <property type="component" value="Unassembled WGS sequence"/>
</dbReference>
<protein>
    <recommendedName>
        <fullName evidence="3">DDE superfamily endonuclease</fullName>
    </recommendedName>
</protein>
<organism evidence="1 2">
    <name type="scientific">Lentzea atacamensis</name>
    <dbReference type="NCBI Taxonomy" id="531938"/>
    <lineage>
        <taxon>Bacteria</taxon>
        <taxon>Bacillati</taxon>
        <taxon>Actinomycetota</taxon>
        <taxon>Actinomycetes</taxon>
        <taxon>Pseudonocardiales</taxon>
        <taxon>Pseudonocardiaceae</taxon>
        <taxon>Lentzea</taxon>
    </lineage>
</organism>
<gene>
    <name evidence="1" type="ORF">C8D88_1261</name>
</gene>
<dbReference type="AlphaFoldDB" id="A0A316HBM5"/>
<dbReference type="RefSeq" id="WP_211337789.1">
    <property type="nucleotide sequence ID" value="NZ_QGHB01000026.1"/>
</dbReference>
<proteinExistence type="predicted"/>
<evidence type="ECO:0000313" key="1">
    <source>
        <dbReference type="EMBL" id="PWK78609.1"/>
    </source>
</evidence>
<reference evidence="1 2" key="1">
    <citation type="submission" date="2018-05" db="EMBL/GenBank/DDBJ databases">
        <title>Genomic Encyclopedia of Type Strains, Phase IV (KMG-IV): sequencing the most valuable type-strain genomes for metagenomic binning, comparative biology and taxonomic classification.</title>
        <authorList>
            <person name="Goeker M."/>
        </authorList>
    </citation>
    <scope>NUCLEOTIDE SEQUENCE [LARGE SCALE GENOMIC DNA]</scope>
    <source>
        <strain evidence="1 2">DSM 45480</strain>
    </source>
</reference>
<evidence type="ECO:0008006" key="3">
    <source>
        <dbReference type="Google" id="ProtNLM"/>
    </source>
</evidence>
<name>A0A316HBM5_9PSEU</name>